<feature type="binding site" evidence="1">
    <location>
        <begin position="100"/>
        <end position="101"/>
    </location>
    <ligand>
        <name>S-adenosyl-L-methionine</name>
        <dbReference type="ChEBI" id="CHEBI:59789"/>
    </ligand>
</feature>
<comment type="caution">
    <text evidence="1">Lacks conserved residue(s) required for the propagation of feature annotation.</text>
</comment>
<dbReference type="PANTHER" id="PTHR36112">
    <property type="entry name" value="RIBOSOMAL RNA SMALL SUBUNIT METHYLTRANSFERASE J"/>
    <property type="match status" value="1"/>
</dbReference>
<accession>A0A3S8ZTK3</accession>
<proteinExistence type="inferred from homology"/>
<dbReference type="OrthoDB" id="3191794at2"/>
<dbReference type="GO" id="GO:0008990">
    <property type="term" value="F:rRNA (guanine-N2-)-methyltransferase activity"/>
    <property type="evidence" value="ECO:0007669"/>
    <property type="project" value="UniProtKB-UniRule"/>
</dbReference>
<protein>
    <recommendedName>
        <fullName evidence="1">Ribosomal RNA small subunit methyltransferase J</fullName>
        <ecNumber evidence="1">2.1.1.242</ecNumber>
    </recommendedName>
    <alternativeName>
        <fullName evidence="1">16S rRNA m2G1516 methyltransferase</fullName>
    </alternativeName>
    <alternativeName>
        <fullName evidence="1">rRNA (guanine-N(2)-)-methyltransferase</fullName>
    </alternativeName>
</protein>
<comment type="subcellular location">
    <subcellularLocation>
        <location evidence="1">Cytoplasm</location>
    </subcellularLocation>
</comment>
<comment type="function">
    <text evidence="1">Specifically methylates the guanosine in position 1516 of 16S rRNA.</text>
</comment>
<evidence type="ECO:0000313" key="2">
    <source>
        <dbReference type="EMBL" id="AZN36755.1"/>
    </source>
</evidence>
<dbReference type="Pfam" id="PF04445">
    <property type="entry name" value="SAM_MT"/>
    <property type="match status" value="1"/>
</dbReference>
<evidence type="ECO:0000256" key="1">
    <source>
        <dbReference type="HAMAP-Rule" id="MF_01523"/>
    </source>
</evidence>
<dbReference type="RefSeq" id="WP_125973742.1">
    <property type="nucleotide sequence ID" value="NZ_CP034433.1"/>
</dbReference>
<reference evidence="2 3" key="1">
    <citation type="submission" date="2018-12" db="EMBL/GenBank/DDBJ databases">
        <title>Complete genome sequence of Iodobacter sp. H11R3.</title>
        <authorList>
            <person name="Bae J.-W."/>
        </authorList>
    </citation>
    <scope>NUCLEOTIDE SEQUENCE [LARGE SCALE GENOMIC DNA]</scope>
    <source>
        <strain evidence="2 3">H11R3</strain>
    </source>
</reference>
<comment type="catalytic activity">
    <reaction evidence="1">
        <text>guanosine(1516) in 16S rRNA + S-adenosyl-L-methionine = N(2)-methylguanosine(1516) in 16S rRNA + S-adenosyl-L-homocysteine + H(+)</text>
        <dbReference type="Rhea" id="RHEA:43220"/>
        <dbReference type="Rhea" id="RHEA-COMP:10412"/>
        <dbReference type="Rhea" id="RHEA-COMP:10413"/>
        <dbReference type="ChEBI" id="CHEBI:15378"/>
        <dbReference type="ChEBI" id="CHEBI:57856"/>
        <dbReference type="ChEBI" id="CHEBI:59789"/>
        <dbReference type="ChEBI" id="CHEBI:74269"/>
        <dbReference type="ChEBI" id="CHEBI:74481"/>
        <dbReference type="EC" id="2.1.1.242"/>
    </reaction>
</comment>
<gene>
    <name evidence="1" type="primary">rsmJ</name>
    <name evidence="2" type="ORF">EJO50_09800</name>
</gene>
<dbReference type="Proteomes" id="UP000282438">
    <property type="component" value="Chromosome"/>
</dbReference>
<dbReference type="AlphaFoldDB" id="A0A3S8ZTK3"/>
<keyword evidence="1" id="KW-0698">rRNA processing</keyword>
<evidence type="ECO:0000313" key="3">
    <source>
        <dbReference type="Proteomes" id="UP000282438"/>
    </source>
</evidence>
<dbReference type="EMBL" id="CP034433">
    <property type="protein sequence ID" value="AZN36755.1"/>
    <property type="molecule type" value="Genomic_DNA"/>
</dbReference>
<keyword evidence="3" id="KW-1185">Reference proteome</keyword>
<dbReference type="KEGG" id="iod:EJO50_09800"/>
<dbReference type="InterPro" id="IPR007536">
    <property type="entry name" value="16SrRNA_methylTrfase_J"/>
</dbReference>
<keyword evidence="1" id="KW-0949">S-adenosyl-L-methionine</keyword>
<sequence>MIGLLQAGASPEICEQITALGLPLWSVLPEGAGHYLCWQNERLELVTLGEKGTVAVDFVGGAAAHRRQFGGGRGQPVAKAVGIKGEYVPRVLDATAGLGRDAFVLASLGCEVTLIERSPVAVALLLDGLRRAQADAAIGKIVGRMRLVFGDGHQELAKLLAGQAFNYLFNPPAVVPEFDVVFLDPMFPDPTKRAKSKKEMAAFQTVIGDDPDANELLQPARHTAKKRVIVKRPRIAPLMAGVKPDFVFGGESTRFDGYLPLGRSTD</sequence>
<feature type="binding site" evidence="1">
    <location>
        <position position="184"/>
    </location>
    <ligand>
        <name>S-adenosyl-L-methionine</name>
        <dbReference type="ChEBI" id="CHEBI:59789"/>
    </ligand>
</feature>
<dbReference type="CDD" id="cd02440">
    <property type="entry name" value="AdoMet_MTases"/>
    <property type="match status" value="1"/>
</dbReference>
<dbReference type="PANTHER" id="PTHR36112:SF1">
    <property type="entry name" value="RIBOSOMAL RNA SMALL SUBUNIT METHYLTRANSFERASE J"/>
    <property type="match status" value="1"/>
</dbReference>
<comment type="similarity">
    <text evidence="1">Belongs to the methyltransferase superfamily. RsmJ family.</text>
</comment>
<organism evidence="2 3">
    <name type="scientific">Iodobacter ciconiae</name>
    <dbReference type="NCBI Taxonomy" id="2496266"/>
    <lineage>
        <taxon>Bacteria</taxon>
        <taxon>Pseudomonadati</taxon>
        <taxon>Pseudomonadota</taxon>
        <taxon>Betaproteobacteria</taxon>
        <taxon>Neisseriales</taxon>
        <taxon>Chitinibacteraceae</taxon>
        <taxon>Iodobacter</taxon>
    </lineage>
</organism>
<feature type="binding site" evidence="1">
    <location>
        <begin position="116"/>
        <end position="117"/>
    </location>
    <ligand>
        <name>S-adenosyl-L-methionine</name>
        <dbReference type="ChEBI" id="CHEBI:59789"/>
    </ligand>
</feature>
<dbReference type="Gene3D" id="3.40.50.150">
    <property type="entry name" value="Vaccinia Virus protein VP39"/>
    <property type="match status" value="1"/>
</dbReference>
<dbReference type="InterPro" id="IPR029063">
    <property type="entry name" value="SAM-dependent_MTases_sf"/>
</dbReference>
<dbReference type="SUPFAM" id="SSF53335">
    <property type="entry name" value="S-adenosyl-L-methionine-dependent methyltransferases"/>
    <property type="match status" value="1"/>
</dbReference>
<dbReference type="HAMAP" id="MF_01523">
    <property type="entry name" value="16SrRNA_methyltr_J"/>
    <property type="match status" value="1"/>
</dbReference>
<dbReference type="GO" id="GO:0005737">
    <property type="term" value="C:cytoplasm"/>
    <property type="evidence" value="ECO:0007669"/>
    <property type="project" value="UniProtKB-SubCell"/>
</dbReference>
<keyword evidence="1 2" id="KW-0489">Methyltransferase</keyword>
<dbReference type="EC" id="2.1.1.242" evidence="1"/>
<keyword evidence="1" id="KW-0963">Cytoplasm</keyword>
<name>A0A3S8ZTK3_9NEIS</name>
<keyword evidence="1 2" id="KW-0808">Transferase</keyword>